<dbReference type="GO" id="GO:0005524">
    <property type="term" value="F:ATP binding"/>
    <property type="evidence" value="ECO:0007669"/>
    <property type="project" value="UniProtKB-KW"/>
</dbReference>
<organism evidence="11 12">
    <name type="scientific">Cytobacillus depressus</name>
    <dbReference type="NCBI Taxonomy" id="1602942"/>
    <lineage>
        <taxon>Bacteria</taxon>
        <taxon>Bacillati</taxon>
        <taxon>Bacillota</taxon>
        <taxon>Bacilli</taxon>
        <taxon>Bacillales</taxon>
        <taxon>Bacillaceae</taxon>
        <taxon>Cytobacillus</taxon>
    </lineage>
</organism>
<dbReference type="SUPFAM" id="SSF55874">
    <property type="entry name" value="ATPase domain of HSP90 chaperone/DNA topoisomerase II/histidine kinase"/>
    <property type="match status" value="1"/>
</dbReference>
<keyword evidence="9" id="KW-1133">Transmembrane helix</keyword>
<feature type="transmembrane region" description="Helical" evidence="9">
    <location>
        <begin position="52"/>
        <end position="80"/>
    </location>
</feature>
<comment type="catalytic activity">
    <reaction evidence="1">
        <text>ATP + protein L-histidine = ADP + protein N-phospho-L-histidine.</text>
        <dbReference type="EC" id="2.7.13.3"/>
    </reaction>
</comment>
<dbReference type="PROSITE" id="PS50109">
    <property type="entry name" value="HIS_KIN"/>
    <property type="match status" value="1"/>
</dbReference>
<keyword evidence="8" id="KW-0902">Two-component regulatory system</keyword>
<evidence type="ECO:0000256" key="9">
    <source>
        <dbReference type="SAM" id="Phobius"/>
    </source>
</evidence>
<dbReference type="PANTHER" id="PTHR43065">
    <property type="entry name" value="SENSOR HISTIDINE KINASE"/>
    <property type="match status" value="1"/>
</dbReference>
<evidence type="ECO:0000256" key="7">
    <source>
        <dbReference type="ARBA" id="ARBA00022840"/>
    </source>
</evidence>
<dbReference type="InterPro" id="IPR003661">
    <property type="entry name" value="HisK_dim/P_dom"/>
</dbReference>
<evidence type="ECO:0000313" key="11">
    <source>
        <dbReference type="EMBL" id="KAB2333253.1"/>
    </source>
</evidence>
<evidence type="ECO:0000256" key="4">
    <source>
        <dbReference type="ARBA" id="ARBA00022679"/>
    </source>
</evidence>
<feature type="domain" description="Histidine kinase" evidence="10">
    <location>
        <begin position="192"/>
        <end position="396"/>
    </location>
</feature>
<dbReference type="Proteomes" id="UP000481030">
    <property type="component" value="Unassembled WGS sequence"/>
</dbReference>
<dbReference type="AlphaFoldDB" id="A0A6L3V4T8"/>
<keyword evidence="6 11" id="KW-0418">Kinase</keyword>
<reference evidence="11 12" key="1">
    <citation type="journal article" date="2016" name="Antonie Van Leeuwenhoek">
        <title>Bacillus depressus sp. nov., isolated from soil of a sunflower field.</title>
        <authorList>
            <person name="Wei X."/>
            <person name="Xin D."/>
            <person name="Xin Y."/>
            <person name="Zhang H."/>
            <person name="Wang T."/>
            <person name="Zhang J."/>
        </authorList>
    </citation>
    <scope>NUCLEOTIDE SEQUENCE [LARGE SCALE GENOMIC DNA]</scope>
    <source>
        <strain evidence="11 12">BZ1</strain>
    </source>
</reference>
<keyword evidence="5" id="KW-0547">Nucleotide-binding</keyword>
<dbReference type="InterPro" id="IPR004358">
    <property type="entry name" value="Sig_transdc_His_kin-like_C"/>
</dbReference>
<dbReference type="InterPro" id="IPR036097">
    <property type="entry name" value="HisK_dim/P_sf"/>
</dbReference>
<dbReference type="GO" id="GO:0000155">
    <property type="term" value="F:phosphorelay sensor kinase activity"/>
    <property type="evidence" value="ECO:0007669"/>
    <property type="project" value="InterPro"/>
</dbReference>
<evidence type="ECO:0000259" key="10">
    <source>
        <dbReference type="PROSITE" id="PS50109"/>
    </source>
</evidence>
<feature type="transmembrane region" description="Helical" evidence="9">
    <location>
        <begin position="86"/>
        <end position="104"/>
    </location>
</feature>
<dbReference type="Pfam" id="PF00512">
    <property type="entry name" value="HisKA"/>
    <property type="match status" value="1"/>
</dbReference>
<dbReference type="PANTHER" id="PTHR43065:SF46">
    <property type="entry name" value="C4-DICARBOXYLATE TRANSPORT SENSOR PROTEIN DCTB"/>
    <property type="match status" value="1"/>
</dbReference>
<dbReference type="SMART" id="SM00388">
    <property type="entry name" value="HisKA"/>
    <property type="match status" value="1"/>
</dbReference>
<dbReference type="InterPro" id="IPR005467">
    <property type="entry name" value="His_kinase_dom"/>
</dbReference>
<dbReference type="CDD" id="cd00082">
    <property type="entry name" value="HisKA"/>
    <property type="match status" value="1"/>
</dbReference>
<protein>
    <recommendedName>
        <fullName evidence="2">histidine kinase</fullName>
        <ecNumber evidence="2">2.7.13.3</ecNumber>
    </recommendedName>
</protein>
<sequence length="396" mass="45141">MMIIPLVNIILHRQSRCQRKNWIFLIVICISLLLSMLFPVRIADGLEFDFKYIPVFIAFFYIKPRYGLIVIGFLISVTFIVEIDKVLLTIINYFIISILFFSVYKRYHKSKLPFKLFTGIIFYLLIFGTRSIYLIQIGYIEDIPHLLSFSAISIVTLSAIIYLIEMNKLHVIMMEQLKNADKLNAISQLAASIAHEIRNPMTTIRGFLQLMKDEKNLTSNQGMFISLSLEELDRTHHIINDFLSLARPSSPLTESIPLSKIIFDTADFMRPYAVMSNVNIILNVEDNLLIAGNINECKQLFINVIKNGIEAMPNGGNLEIIAFQQSHLAIVEINDDGIGLSPLQLKQLGQPYYSTKTKGTGLGLMITFDIIKRMKGDYEISSTENEGTSFKITFPM</sequence>
<comment type="caution">
    <text evidence="11">The sequence shown here is derived from an EMBL/GenBank/DDBJ whole genome shotgun (WGS) entry which is preliminary data.</text>
</comment>
<dbReference type="EC" id="2.7.13.3" evidence="2"/>
<dbReference type="SMART" id="SM00387">
    <property type="entry name" value="HATPase_c"/>
    <property type="match status" value="1"/>
</dbReference>
<feature type="transmembrane region" description="Helical" evidence="9">
    <location>
        <begin position="146"/>
        <end position="164"/>
    </location>
</feature>
<dbReference type="Pfam" id="PF02518">
    <property type="entry name" value="HATPase_c"/>
    <property type="match status" value="1"/>
</dbReference>
<keyword evidence="7" id="KW-0067">ATP-binding</keyword>
<evidence type="ECO:0000313" key="12">
    <source>
        <dbReference type="Proteomes" id="UP000481030"/>
    </source>
</evidence>
<gene>
    <name evidence="11" type="ORF">F7731_15430</name>
</gene>
<dbReference type="InterPro" id="IPR036890">
    <property type="entry name" value="HATPase_C_sf"/>
</dbReference>
<feature type="transmembrane region" description="Helical" evidence="9">
    <location>
        <begin position="22"/>
        <end position="40"/>
    </location>
</feature>
<dbReference type="Gene3D" id="3.30.565.10">
    <property type="entry name" value="Histidine kinase-like ATPase, C-terminal domain"/>
    <property type="match status" value="1"/>
</dbReference>
<keyword evidence="12" id="KW-1185">Reference proteome</keyword>
<accession>A0A6L3V4T8</accession>
<dbReference type="SUPFAM" id="SSF47384">
    <property type="entry name" value="Homodimeric domain of signal transducing histidine kinase"/>
    <property type="match status" value="1"/>
</dbReference>
<evidence type="ECO:0000256" key="6">
    <source>
        <dbReference type="ARBA" id="ARBA00022777"/>
    </source>
</evidence>
<evidence type="ECO:0000256" key="8">
    <source>
        <dbReference type="ARBA" id="ARBA00023012"/>
    </source>
</evidence>
<dbReference type="Gene3D" id="1.10.287.130">
    <property type="match status" value="1"/>
</dbReference>
<evidence type="ECO:0000256" key="5">
    <source>
        <dbReference type="ARBA" id="ARBA00022741"/>
    </source>
</evidence>
<keyword evidence="9" id="KW-0812">Transmembrane</keyword>
<dbReference type="EMBL" id="WBOS01000007">
    <property type="protein sequence ID" value="KAB2333253.1"/>
    <property type="molecule type" value="Genomic_DNA"/>
</dbReference>
<keyword evidence="3" id="KW-0597">Phosphoprotein</keyword>
<proteinExistence type="predicted"/>
<dbReference type="InterPro" id="IPR003594">
    <property type="entry name" value="HATPase_dom"/>
</dbReference>
<keyword evidence="9" id="KW-0472">Membrane</keyword>
<feature type="transmembrane region" description="Helical" evidence="9">
    <location>
        <begin position="116"/>
        <end position="140"/>
    </location>
</feature>
<evidence type="ECO:0000256" key="1">
    <source>
        <dbReference type="ARBA" id="ARBA00000085"/>
    </source>
</evidence>
<name>A0A6L3V4T8_9BACI</name>
<dbReference type="PRINTS" id="PR00344">
    <property type="entry name" value="BCTRLSENSOR"/>
</dbReference>
<evidence type="ECO:0000256" key="3">
    <source>
        <dbReference type="ARBA" id="ARBA00022553"/>
    </source>
</evidence>
<keyword evidence="4" id="KW-0808">Transferase</keyword>
<evidence type="ECO:0000256" key="2">
    <source>
        <dbReference type="ARBA" id="ARBA00012438"/>
    </source>
</evidence>